<dbReference type="NCBIfam" id="TIGR00172">
    <property type="entry name" value="maf"/>
    <property type="match status" value="1"/>
</dbReference>
<dbReference type="GO" id="GO:0009117">
    <property type="term" value="P:nucleotide metabolic process"/>
    <property type="evidence" value="ECO:0007669"/>
    <property type="project" value="UniProtKB-KW"/>
</dbReference>
<dbReference type="NCBIfam" id="NF003403">
    <property type="entry name" value="PRK04694.1"/>
    <property type="match status" value="1"/>
</dbReference>
<keyword evidence="3 4" id="KW-0546">Nucleotide metabolism</keyword>
<sequence>MLYLASRSPRRQELLQRLDVPFQTLQLDVPELRAPDESPAQYVQRVALDKARAGLAQVQASDPEAIVLGSDTEVVLGERVFGKPADADDAIAMLSLLSGRTHQVLTAVVLVCAQRAPVQTLVVSEVTFASLDAAQIAAYVASGEPMGKAGAYAIQGRAERFISHLSGSYSGVMGLPLFHTSQLLTALGAH</sequence>
<dbReference type="EMBL" id="LR861807">
    <property type="protein sequence ID" value="CAD1789913.1"/>
    <property type="molecule type" value="Genomic_DNA"/>
</dbReference>
<dbReference type="PANTHER" id="PTHR43213">
    <property type="entry name" value="BIFUNCTIONAL DTTP/UTP PYROPHOSPHATASE/METHYLTRANSFERASE PROTEIN-RELATED"/>
    <property type="match status" value="1"/>
</dbReference>
<dbReference type="RefSeq" id="WP_016903752.1">
    <property type="nucleotide sequence ID" value="NZ_CP012251.1"/>
</dbReference>
<feature type="active site" description="Proton acceptor" evidence="4">
    <location>
        <position position="71"/>
    </location>
</feature>
<dbReference type="Gene3D" id="3.90.950.10">
    <property type="match status" value="1"/>
</dbReference>
<comment type="subcellular location">
    <subcellularLocation>
        <location evidence="4">Cytoplasm</location>
    </subcellularLocation>
</comment>
<feature type="site" description="Important for substrate specificity" evidence="4">
    <location>
        <position position="10"/>
    </location>
</feature>
<proteinExistence type="inferred from homology"/>
<dbReference type="Proteomes" id="UP000514411">
    <property type="component" value="Chromosome"/>
</dbReference>
<dbReference type="CDD" id="cd00555">
    <property type="entry name" value="Maf"/>
    <property type="match status" value="1"/>
</dbReference>
<comment type="caution">
    <text evidence="4">Lacks conserved residue(s) required for the propagation of feature annotation.</text>
</comment>
<evidence type="ECO:0000313" key="6">
    <source>
        <dbReference type="EMBL" id="CAD1789913.1"/>
    </source>
</evidence>
<protein>
    <recommendedName>
        <fullName evidence="4">dTTP/UTP pyrophosphatase</fullName>
        <shortName evidence="4">dTTPase/UTPase</shortName>
        <ecNumber evidence="4">3.6.1.9</ecNumber>
    </recommendedName>
    <alternativeName>
        <fullName evidence="4">Nucleoside triphosphate pyrophosphatase</fullName>
    </alternativeName>
    <alternativeName>
        <fullName evidence="4">Nucleotide pyrophosphatase</fullName>
        <shortName evidence="4">Nucleotide PPase</shortName>
    </alternativeName>
</protein>
<evidence type="ECO:0000256" key="3">
    <source>
        <dbReference type="ARBA" id="ARBA00023080"/>
    </source>
</evidence>
<comment type="similarity">
    <text evidence="4">Belongs to the Maf family. YhdE subfamily.</text>
</comment>
<dbReference type="Pfam" id="PF02545">
    <property type="entry name" value="Maf"/>
    <property type="match status" value="1"/>
</dbReference>
<dbReference type="PANTHER" id="PTHR43213:SF5">
    <property type="entry name" value="BIFUNCTIONAL DTTP_UTP PYROPHOSPHATASE_METHYLTRANSFERASE PROTEIN-RELATED"/>
    <property type="match status" value="1"/>
</dbReference>
<dbReference type="PIRSF" id="PIRSF006305">
    <property type="entry name" value="Maf"/>
    <property type="match status" value="1"/>
</dbReference>
<dbReference type="EMBL" id="LR824643">
    <property type="protein sequence ID" value="CAD0321185.1"/>
    <property type="molecule type" value="Genomic_DNA"/>
</dbReference>
<dbReference type="InterPro" id="IPR029001">
    <property type="entry name" value="ITPase-like_fam"/>
</dbReference>
<feature type="site" description="Important for substrate specificity" evidence="4">
    <location>
        <position position="72"/>
    </location>
</feature>
<keyword evidence="2 4" id="KW-0378">Hydrolase</keyword>
<evidence type="ECO:0000313" key="7">
    <source>
        <dbReference type="Proteomes" id="UP000514411"/>
    </source>
</evidence>
<keyword evidence="4" id="KW-0963">Cytoplasm</keyword>
<dbReference type="GO" id="GO:0047429">
    <property type="term" value="F:nucleoside triphosphate diphosphatase activity"/>
    <property type="evidence" value="ECO:0007669"/>
    <property type="project" value="UniProtKB-EC"/>
</dbReference>
<dbReference type="AlphaFoldDB" id="A0A2N7V3A4"/>
<dbReference type="SUPFAM" id="SSF52972">
    <property type="entry name" value="ITPase-like"/>
    <property type="match status" value="1"/>
</dbReference>
<comment type="catalytic activity">
    <reaction evidence="4">
        <text>dTTP + H2O = dTMP + diphosphate + H(+)</text>
        <dbReference type="Rhea" id="RHEA:28534"/>
        <dbReference type="ChEBI" id="CHEBI:15377"/>
        <dbReference type="ChEBI" id="CHEBI:15378"/>
        <dbReference type="ChEBI" id="CHEBI:33019"/>
        <dbReference type="ChEBI" id="CHEBI:37568"/>
        <dbReference type="ChEBI" id="CHEBI:63528"/>
        <dbReference type="EC" id="3.6.1.9"/>
    </reaction>
</comment>
<feature type="site" description="Important for substrate specificity" evidence="4">
    <location>
        <position position="155"/>
    </location>
</feature>
<name>A0A2N7V3A4_XANCJ</name>
<organism evidence="5">
    <name type="scientific">Xanthomonas campestris pv. juglandis</name>
    <name type="common">Xanthomonas arboricola pv. juglandis</name>
    <dbReference type="NCBI Taxonomy" id="195709"/>
    <lineage>
        <taxon>Bacteria</taxon>
        <taxon>Pseudomonadati</taxon>
        <taxon>Pseudomonadota</taxon>
        <taxon>Gammaproteobacteria</taxon>
        <taxon>Lysobacterales</taxon>
        <taxon>Lysobacteraceae</taxon>
        <taxon>Xanthomonas</taxon>
    </lineage>
</organism>
<dbReference type="InterPro" id="IPR003697">
    <property type="entry name" value="Maf-like"/>
</dbReference>
<dbReference type="HAMAP" id="MF_00528">
    <property type="entry name" value="Maf"/>
    <property type="match status" value="1"/>
</dbReference>
<comment type="function">
    <text evidence="4">Nucleoside triphosphate pyrophosphatase that hydrolyzes dTTP and UTP. May have a dual role in cell division arrest and in preventing the incorporation of modified nucleotides into cellular nucleic acids.</text>
</comment>
<comment type="cofactor">
    <cofactor evidence="1 4">
        <name>a divalent metal cation</name>
        <dbReference type="ChEBI" id="CHEBI:60240"/>
    </cofactor>
</comment>
<evidence type="ECO:0000256" key="1">
    <source>
        <dbReference type="ARBA" id="ARBA00001968"/>
    </source>
</evidence>
<dbReference type="OrthoDB" id="9807767at2"/>
<comment type="catalytic activity">
    <reaction evidence="4">
        <text>UTP + H2O = UMP + diphosphate + H(+)</text>
        <dbReference type="Rhea" id="RHEA:29395"/>
        <dbReference type="ChEBI" id="CHEBI:15377"/>
        <dbReference type="ChEBI" id="CHEBI:15378"/>
        <dbReference type="ChEBI" id="CHEBI:33019"/>
        <dbReference type="ChEBI" id="CHEBI:46398"/>
        <dbReference type="ChEBI" id="CHEBI:57865"/>
        <dbReference type="EC" id="3.6.1.9"/>
    </reaction>
</comment>
<evidence type="ECO:0000256" key="4">
    <source>
        <dbReference type="HAMAP-Rule" id="MF_00528"/>
    </source>
</evidence>
<dbReference type="GO" id="GO:0005737">
    <property type="term" value="C:cytoplasm"/>
    <property type="evidence" value="ECO:0007669"/>
    <property type="project" value="UniProtKB-SubCell"/>
</dbReference>
<dbReference type="EC" id="3.6.1.9" evidence="4"/>
<evidence type="ECO:0000256" key="2">
    <source>
        <dbReference type="ARBA" id="ARBA00022801"/>
    </source>
</evidence>
<accession>A0A2N7V3A4</accession>
<evidence type="ECO:0000313" key="5">
    <source>
        <dbReference type="EMBL" id="CAD0321185.1"/>
    </source>
</evidence>
<reference evidence="5 7" key="1">
    <citation type="submission" date="2020-07" db="EMBL/GenBank/DDBJ databases">
        <authorList>
            <person name="Teixeira M."/>
        </authorList>
    </citation>
    <scope>NUCLEOTIDE SEQUENCE</scope>
    <source>
        <strain evidence="6">3</strain>
        <strain evidence="5">Xanthomonas arboricola pv. juglandis CPBF 427</strain>
    </source>
</reference>
<gene>
    <name evidence="6" type="ORF">XSP_001411</name>
    <name evidence="5" type="ORF">XSP_001423</name>
</gene>